<dbReference type="RefSeq" id="XP_021873260.1">
    <property type="nucleotide sequence ID" value="XM_022017994.1"/>
</dbReference>
<organism evidence="7 8">
    <name type="scientific">Kockovaella imperatae</name>
    <dbReference type="NCBI Taxonomy" id="4999"/>
    <lineage>
        <taxon>Eukaryota</taxon>
        <taxon>Fungi</taxon>
        <taxon>Dikarya</taxon>
        <taxon>Basidiomycota</taxon>
        <taxon>Agaricomycotina</taxon>
        <taxon>Tremellomycetes</taxon>
        <taxon>Tremellales</taxon>
        <taxon>Cuniculitremaceae</taxon>
        <taxon>Kockovaella</taxon>
    </lineage>
</organism>
<feature type="region of interest" description="Disordered" evidence="4">
    <location>
        <begin position="432"/>
        <end position="459"/>
    </location>
</feature>
<feature type="domain" description="Rad21/Rec8-like protein C-terminal eukaryotic" evidence="5">
    <location>
        <begin position="614"/>
        <end position="662"/>
    </location>
</feature>
<dbReference type="Pfam" id="PF04825">
    <property type="entry name" value="Rad21_Rec8_N"/>
    <property type="match status" value="1"/>
</dbReference>
<dbReference type="InterPro" id="IPR006910">
    <property type="entry name" value="Rad21_Rec8_N"/>
</dbReference>
<comment type="caution">
    <text evidence="7">The sequence shown here is derived from an EMBL/GenBank/DDBJ whole genome shotgun (WGS) entry which is preliminary data.</text>
</comment>
<feature type="compositionally biased region" description="Basic and acidic residues" evidence="4">
    <location>
        <begin position="152"/>
        <end position="179"/>
    </location>
</feature>
<name>A0A1Y1UPB7_9TREE</name>
<accession>A0A1Y1UPB7</accession>
<dbReference type="GO" id="GO:0005634">
    <property type="term" value="C:nucleus"/>
    <property type="evidence" value="ECO:0007669"/>
    <property type="project" value="UniProtKB-SubCell"/>
</dbReference>
<dbReference type="AlphaFoldDB" id="A0A1Y1UPB7"/>
<dbReference type="PANTHER" id="PTHR12585">
    <property type="entry name" value="SCC1 / RAD21 FAMILY MEMBER"/>
    <property type="match status" value="1"/>
</dbReference>
<dbReference type="Pfam" id="PF04824">
    <property type="entry name" value="Rad21_Rec8"/>
    <property type="match status" value="1"/>
</dbReference>
<feature type="region of interest" description="Disordered" evidence="4">
    <location>
        <begin position="144"/>
        <end position="206"/>
    </location>
</feature>
<sequence length="664" mass="73327">MFYSEELLSRKNGAFSIVWLVATMGQGSKKITRKDLHSVDLPKTCELIAEPPEPMALRLSGNLLVGVARVYKGNYDVFFSDVTDFHTQLRRSLTVQAASAGVPAGTTSIDLPGEGKSRIDYITFEDLDLSWQSVLNTEFGGIDWRRPPSKRPARDESLLDSLHDPQEGVHGGEEMEGPRAKRAKISASPLEARSKHQTVRLSQQSQLSTGHYDVEFNFGPDDGGVLDMTTDSVALPEMPSSDQPADGEVDNGGDMVGGGAVFGGEMFDVDPLADIDVVERELAPEEGHLDDQTEKAEVPKAKKQKRLAFDKELELDDHAFTTRAYDQMMGAARANALEIETRKATKAQVDELLGGPNWLNFINPDMRVFFAAITHVGKYQWQLEADFRKVRRPSPAVPSPMMYPDQGNQTMDTFDDFGPGFDELVLPQDTAPATGTTHRQASVENARAESNVGRNEPLPWQMMAPSIGGSEARVHDGLTTSRRGSAHLRYTVMTPQEIRIRRNVQSSSGNRPFTSFDVRQARSRSASVLAQRNGDQDVNMLIGGDDDHGELDLPRESQLDITESQAMARDVPEAFQPEMLATIEKQCRDFLRYIECRYGADPSFVEARSNDGEDEIELSELIPETSSKGVASIGFYNCLTLVTKRLLKVEQPSAWGPITISLAT</sequence>
<dbReference type="GO" id="GO:0008278">
    <property type="term" value="C:cohesin complex"/>
    <property type="evidence" value="ECO:0007669"/>
    <property type="project" value="InterPro"/>
</dbReference>
<evidence type="ECO:0000256" key="4">
    <source>
        <dbReference type="SAM" id="MobiDB-lite"/>
    </source>
</evidence>
<dbReference type="SUPFAM" id="SSF46785">
    <property type="entry name" value="Winged helix' DNA-binding domain"/>
    <property type="match status" value="1"/>
</dbReference>
<protein>
    <submittedName>
        <fullName evidence="7">Rec8 like protein-domain-containing protein</fullName>
    </submittedName>
</protein>
<dbReference type="InterPro" id="IPR039781">
    <property type="entry name" value="Rad21/Rec8-like"/>
</dbReference>
<proteinExistence type="inferred from homology"/>
<dbReference type="InterPro" id="IPR036390">
    <property type="entry name" value="WH_DNA-bd_sf"/>
</dbReference>
<dbReference type="GO" id="GO:0006302">
    <property type="term" value="P:double-strand break repair"/>
    <property type="evidence" value="ECO:0007669"/>
    <property type="project" value="TreeGrafter"/>
</dbReference>
<dbReference type="GO" id="GO:0003682">
    <property type="term" value="F:chromatin binding"/>
    <property type="evidence" value="ECO:0007669"/>
    <property type="project" value="TreeGrafter"/>
</dbReference>
<dbReference type="STRING" id="4999.A0A1Y1UPB7"/>
<dbReference type="InParanoid" id="A0A1Y1UPB7"/>
<comment type="subcellular location">
    <subcellularLocation>
        <location evidence="1">Nucleus</location>
    </subcellularLocation>
</comment>
<evidence type="ECO:0000313" key="7">
    <source>
        <dbReference type="EMBL" id="ORX39397.1"/>
    </source>
</evidence>
<feature type="compositionally biased region" description="Polar residues" evidence="4">
    <location>
        <begin position="432"/>
        <end position="443"/>
    </location>
</feature>
<dbReference type="InterPro" id="IPR006909">
    <property type="entry name" value="Rad21/Rec8_C_eu"/>
</dbReference>
<reference evidence="7 8" key="1">
    <citation type="submission" date="2017-03" db="EMBL/GenBank/DDBJ databases">
        <title>Widespread Adenine N6-methylation of Active Genes in Fungi.</title>
        <authorList>
            <consortium name="DOE Joint Genome Institute"/>
            <person name="Mondo S.J."/>
            <person name="Dannebaum R.O."/>
            <person name="Kuo R.C."/>
            <person name="Louie K.B."/>
            <person name="Bewick A.J."/>
            <person name="Labutti K."/>
            <person name="Haridas S."/>
            <person name="Kuo A."/>
            <person name="Salamov A."/>
            <person name="Ahrendt S.R."/>
            <person name="Lau R."/>
            <person name="Bowen B.P."/>
            <person name="Lipzen A."/>
            <person name="Sullivan W."/>
            <person name="Andreopoulos W.B."/>
            <person name="Clum A."/>
            <person name="Lindquist E."/>
            <person name="Daum C."/>
            <person name="Northen T.R."/>
            <person name="Ramamoorthy G."/>
            <person name="Schmitz R.J."/>
            <person name="Gryganskyi A."/>
            <person name="Culley D."/>
            <person name="Magnuson J."/>
            <person name="James T.Y."/>
            <person name="O'Malley M.A."/>
            <person name="Stajich J.E."/>
            <person name="Spatafora J.W."/>
            <person name="Visel A."/>
            <person name="Grigoriev I.V."/>
        </authorList>
    </citation>
    <scope>NUCLEOTIDE SEQUENCE [LARGE SCALE GENOMIC DNA]</scope>
    <source>
        <strain evidence="7 8">NRRL Y-17943</strain>
    </source>
</reference>
<feature type="domain" description="Rad21/Rec8-like protein N-terminal" evidence="6">
    <location>
        <begin position="1"/>
        <end position="97"/>
    </location>
</feature>
<dbReference type="GO" id="GO:0007062">
    <property type="term" value="P:sister chromatid cohesion"/>
    <property type="evidence" value="ECO:0007669"/>
    <property type="project" value="InterPro"/>
</dbReference>
<comment type="similarity">
    <text evidence="2">Belongs to the rad21 family.</text>
</comment>
<evidence type="ECO:0000259" key="5">
    <source>
        <dbReference type="Pfam" id="PF04824"/>
    </source>
</evidence>
<gene>
    <name evidence="7" type="ORF">BD324DRAFT_649472</name>
</gene>
<keyword evidence="8" id="KW-1185">Reference proteome</keyword>
<evidence type="ECO:0000256" key="3">
    <source>
        <dbReference type="ARBA" id="ARBA00023242"/>
    </source>
</evidence>
<dbReference type="PANTHER" id="PTHR12585:SF51">
    <property type="entry name" value="MEIOTIC RECOMBINATION PROTEIN REC8"/>
    <property type="match status" value="1"/>
</dbReference>
<dbReference type="EMBL" id="NBSH01000003">
    <property type="protein sequence ID" value="ORX39397.1"/>
    <property type="molecule type" value="Genomic_DNA"/>
</dbReference>
<dbReference type="FunCoup" id="A0A1Y1UPB7">
    <property type="interactions" value="47"/>
</dbReference>
<dbReference type="Proteomes" id="UP000193218">
    <property type="component" value="Unassembled WGS sequence"/>
</dbReference>
<evidence type="ECO:0000256" key="2">
    <source>
        <dbReference type="ARBA" id="ARBA00009870"/>
    </source>
</evidence>
<evidence type="ECO:0000259" key="6">
    <source>
        <dbReference type="Pfam" id="PF04825"/>
    </source>
</evidence>
<keyword evidence="3" id="KW-0539">Nucleus</keyword>
<evidence type="ECO:0000256" key="1">
    <source>
        <dbReference type="ARBA" id="ARBA00004123"/>
    </source>
</evidence>
<dbReference type="OrthoDB" id="10071381at2759"/>
<evidence type="ECO:0000313" key="8">
    <source>
        <dbReference type="Proteomes" id="UP000193218"/>
    </source>
</evidence>
<dbReference type="GeneID" id="33559803"/>